<evidence type="ECO:0000313" key="1">
    <source>
        <dbReference type="EMBL" id="MDR6553161.1"/>
    </source>
</evidence>
<name>A0ABU1P1G2_9BACL</name>
<organism evidence="1 2">
    <name type="scientific">Paenibacillus qinlingensis</name>
    <dbReference type="NCBI Taxonomy" id="1837343"/>
    <lineage>
        <taxon>Bacteria</taxon>
        <taxon>Bacillati</taxon>
        <taxon>Bacillota</taxon>
        <taxon>Bacilli</taxon>
        <taxon>Bacillales</taxon>
        <taxon>Paenibacillaceae</taxon>
        <taxon>Paenibacillus</taxon>
    </lineage>
</organism>
<protein>
    <recommendedName>
        <fullName evidence="3">Lipoprotein</fullName>
    </recommendedName>
</protein>
<proteinExistence type="predicted"/>
<keyword evidence="2" id="KW-1185">Reference proteome</keyword>
<comment type="caution">
    <text evidence="1">The sequence shown here is derived from an EMBL/GenBank/DDBJ whole genome shotgun (WGS) entry which is preliminary data.</text>
</comment>
<reference evidence="1 2" key="1">
    <citation type="submission" date="2023-07" db="EMBL/GenBank/DDBJ databases">
        <title>Sorghum-associated microbial communities from plants grown in Nebraska, USA.</title>
        <authorList>
            <person name="Schachtman D."/>
        </authorList>
    </citation>
    <scope>NUCLEOTIDE SEQUENCE [LARGE SCALE GENOMIC DNA]</scope>
    <source>
        <strain evidence="1 2">CC258</strain>
    </source>
</reference>
<evidence type="ECO:0008006" key="3">
    <source>
        <dbReference type="Google" id="ProtNLM"/>
    </source>
</evidence>
<dbReference type="Proteomes" id="UP001267290">
    <property type="component" value="Unassembled WGS sequence"/>
</dbReference>
<gene>
    <name evidence="1" type="ORF">J2736_004368</name>
</gene>
<evidence type="ECO:0000313" key="2">
    <source>
        <dbReference type="Proteomes" id="UP001267290"/>
    </source>
</evidence>
<accession>A0ABU1P1G2</accession>
<dbReference type="RefSeq" id="WP_310500646.1">
    <property type="nucleotide sequence ID" value="NZ_JAVDSB010000009.1"/>
</dbReference>
<dbReference type="EMBL" id="JAVDSB010000009">
    <property type="protein sequence ID" value="MDR6553161.1"/>
    <property type="molecule type" value="Genomic_DNA"/>
</dbReference>
<sequence length="163" mass="18693">MIKMNQLSQKLVVLFLLVILIVGCTKPQIINKNDYLDIYKVAFKTIFDQDANFYNNSKMTYVLVKTDNLELNTDEKIALLNYVKEITKVDVGEGKYSNIETNLAKNIFGGMAIELENIVFKKDGKVILTSRKTFLGSIQLRQTIEKNDDVWMTSNKDKIVKSK</sequence>
<dbReference type="PROSITE" id="PS51257">
    <property type="entry name" value="PROKAR_LIPOPROTEIN"/>
    <property type="match status" value="1"/>
</dbReference>